<dbReference type="PANTHER" id="PTHR31001">
    <property type="entry name" value="UNCHARACTERIZED TRANSCRIPTIONAL REGULATORY PROTEIN"/>
    <property type="match status" value="1"/>
</dbReference>
<dbReference type="SUPFAM" id="SSF57701">
    <property type="entry name" value="Zn2/Cys6 DNA-binding domain"/>
    <property type="match status" value="1"/>
</dbReference>
<keyword evidence="4" id="KW-0238">DNA-binding</keyword>
<dbReference type="PANTHER" id="PTHR31001:SF57">
    <property type="entry name" value="ZN(II)2CYS6 TRANSCRIPTION FACTOR (EUROFUNG)"/>
    <property type="match status" value="1"/>
</dbReference>
<dbReference type="PROSITE" id="PS00463">
    <property type="entry name" value="ZN2_CY6_FUNGAL_1"/>
    <property type="match status" value="1"/>
</dbReference>
<evidence type="ECO:0000256" key="5">
    <source>
        <dbReference type="ARBA" id="ARBA00023163"/>
    </source>
</evidence>
<dbReference type="PROSITE" id="PS50048">
    <property type="entry name" value="ZN2_CY6_FUNGAL_2"/>
    <property type="match status" value="1"/>
</dbReference>
<keyword evidence="5" id="KW-0804">Transcription</keyword>
<dbReference type="Gene3D" id="4.10.240.10">
    <property type="entry name" value="Zn(2)-C6 fungal-type DNA-binding domain"/>
    <property type="match status" value="1"/>
</dbReference>
<evidence type="ECO:0000256" key="3">
    <source>
        <dbReference type="ARBA" id="ARBA00023015"/>
    </source>
</evidence>
<keyword evidence="2" id="KW-0479">Metal-binding</keyword>
<proteinExistence type="predicted"/>
<dbReference type="GO" id="GO:0006351">
    <property type="term" value="P:DNA-templated transcription"/>
    <property type="evidence" value="ECO:0007669"/>
    <property type="project" value="InterPro"/>
</dbReference>
<gene>
    <name evidence="9" type="ORF">TCE0_041r14049</name>
</gene>
<dbReference type="CDD" id="cd12148">
    <property type="entry name" value="fungal_TF_MHR"/>
    <property type="match status" value="1"/>
</dbReference>
<dbReference type="AlphaFoldDB" id="A0A6V8HI81"/>
<dbReference type="InterPro" id="IPR036864">
    <property type="entry name" value="Zn2-C6_fun-type_DNA-bd_sf"/>
</dbReference>
<evidence type="ECO:0000313" key="9">
    <source>
        <dbReference type="EMBL" id="GAM41145.1"/>
    </source>
</evidence>
<protein>
    <submittedName>
        <fullName evidence="9">C6 transcription factor</fullName>
    </submittedName>
</protein>
<dbReference type="GO" id="GO:0000981">
    <property type="term" value="F:DNA-binding transcription factor activity, RNA polymerase II-specific"/>
    <property type="evidence" value="ECO:0007669"/>
    <property type="project" value="InterPro"/>
</dbReference>
<evidence type="ECO:0000256" key="2">
    <source>
        <dbReference type="ARBA" id="ARBA00022723"/>
    </source>
</evidence>
<dbReference type="GO" id="GO:0008270">
    <property type="term" value="F:zinc ion binding"/>
    <property type="evidence" value="ECO:0007669"/>
    <property type="project" value="InterPro"/>
</dbReference>
<dbReference type="InterPro" id="IPR001138">
    <property type="entry name" value="Zn2Cys6_DnaBD"/>
</dbReference>
<comment type="caution">
    <text evidence="9">The sequence shown here is derived from an EMBL/GenBank/DDBJ whole genome shotgun (WGS) entry which is preliminary data.</text>
</comment>
<dbReference type="SMART" id="SM00066">
    <property type="entry name" value="GAL4"/>
    <property type="match status" value="1"/>
</dbReference>
<accession>A0A6V8HI81</accession>
<evidence type="ECO:0000256" key="6">
    <source>
        <dbReference type="ARBA" id="ARBA00023242"/>
    </source>
</evidence>
<evidence type="ECO:0000256" key="1">
    <source>
        <dbReference type="ARBA" id="ARBA00004123"/>
    </source>
</evidence>
<keyword evidence="10" id="KW-1185">Reference proteome</keyword>
<evidence type="ECO:0000259" key="8">
    <source>
        <dbReference type="PROSITE" id="PS50048"/>
    </source>
</evidence>
<dbReference type="GO" id="GO:0003677">
    <property type="term" value="F:DNA binding"/>
    <property type="evidence" value="ECO:0007669"/>
    <property type="project" value="UniProtKB-KW"/>
</dbReference>
<name>A0A6V8HI81_TALPI</name>
<dbReference type="Proteomes" id="UP000053095">
    <property type="component" value="Unassembled WGS sequence"/>
</dbReference>
<sequence length="699" mass="78765">MSQSTVLSSQNVSSQARTPLVRRYNVERSCIRCHERKVRCNRTVPCSACTKADTQCRYPGPEKTKRRSQRGKQLQLYARLDELERVLRVIPEPPRVGEDAGQLDDTRSSGELQSPSPEVSIVQPQNHNNQNTPSEDQPPVLAQGFLVKDGVTTRYINESLLSQVLEKESELQSAIGTPNSASTLEKRQATLATFGFRGLISNPCISTTDISTLFPTRSQATRLWHVWLTNVNPLVRLLHVPTTQPLFFAAVNNPTQIPPDFGALLFSIYFAAVTSIDDSETSLILGQDRQSALYAYQYGLELSLHIAGFSDYPTIASIQAMSMYLMCRRSLNTGRSGWVLNGLLVRASQCIGLHRDGEHFKLSPMECEIRRRLWWHVTIIDGRVAEDHGIITGGNGSCCDTKFPLNINDTDLTADMKEPPQSREAPTEMTLSLVSIESNQALQELHNIISKGPNCTEKVTRLKQTLEDFKARMQEKYLRYCDINVPLQRYAFFLGQLQVGKMEAMIRQQYLKGRAAENPSELACDESLNHAIKVLEICYMMKTDELFTNYLWFCRTFTQYSGLTHVLWSLCVCPQSALAEKAWSAVERSFELEERPGMPELGQKWNVLLKLRDKALSIRHALMSSQASVNELHNSGSSQTQRGNINEDIYNMAIAEGLMWDLDFDMISGLQAFSAEHDLQDRGIQLQGLSNRGQEDQKV</sequence>
<dbReference type="CDD" id="cd00067">
    <property type="entry name" value="GAL4"/>
    <property type="match status" value="1"/>
</dbReference>
<evidence type="ECO:0000313" key="10">
    <source>
        <dbReference type="Proteomes" id="UP000053095"/>
    </source>
</evidence>
<dbReference type="InterPro" id="IPR007219">
    <property type="entry name" value="XnlR_reg_dom"/>
</dbReference>
<organism evidence="9 10">
    <name type="scientific">Talaromyces pinophilus</name>
    <name type="common">Penicillium pinophilum</name>
    <dbReference type="NCBI Taxonomy" id="128442"/>
    <lineage>
        <taxon>Eukaryota</taxon>
        <taxon>Fungi</taxon>
        <taxon>Dikarya</taxon>
        <taxon>Ascomycota</taxon>
        <taxon>Pezizomycotina</taxon>
        <taxon>Eurotiomycetes</taxon>
        <taxon>Eurotiomycetidae</taxon>
        <taxon>Eurotiales</taxon>
        <taxon>Trichocomaceae</taxon>
        <taxon>Talaromyces</taxon>
        <taxon>Talaromyces sect. Talaromyces</taxon>
    </lineage>
</organism>
<dbReference type="SMART" id="SM00906">
    <property type="entry name" value="Fungal_trans"/>
    <property type="match status" value="1"/>
</dbReference>
<evidence type="ECO:0000256" key="4">
    <source>
        <dbReference type="ARBA" id="ARBA00023125"/>
    </source>
</evidence>
<feature type="domain" description="Zn(2)-C6 fungal-type" evidence="8">
    <location>
        <begin position="29"/>
        <end position="58"/>
    </location>
</feature>
<dbReference type="Pfam" id="PF00172">
    <property type="entry name" value="Zn_clus"/>
    <property type="match status" value="1"/>
</dbReference>
<comment type="subcellular location">
    <subcellularLocation>
        <location evidence="1">Nucleus</location>
    </subcellularLocation>
</comment>
<feature type="compositionally biased region" description="Polar residues" evidence="7">
    <location>
        <begin position="109"/>
        <end position="135"/>
    </location>
</feature>
<keyword evidence="6" id="KW-0539">Nucleus</keyword>
<dbReference type="Pfam" id="PF04082">
    <property type="entry name" value="Fungal_trans"/>
    <property type="match status" value="1"/>
</dbReference>
<dbReference type="GO" id="GO:0005634">
    <property type="term" value="C:nucleus"/>
    <property type="evidence" value="ECO:0007669"/>
    <property type="project" value="UniProtKB-SubCell"/>
</dbReference>
<evidence type="ECO:0000256" key="7">
    <source>
        <dbReference type="SAM" id="MobiDB-lite"/>
    </source>
</evidence>
<dbReference type="InterPro" id="IPR050613">
    <property type="entry name" value="Sec_Metabolite_Reg"/>
</dbReference>
<feature type="region of interest" description="Disordered" evidence="7">
    <location>
        <begin position="91"/>
        <end position="139"/>
    </location>
</feature>
<keyword evidence="3" id="KW-0805">Transcription regulation</keyword>
<reference evidence="10" key="1">
    <citation type="journal article" date="2015" name="Genome Announc.">
        <title>Draft genome sequence of Talaromyces cellulolyticus strain Y-94, a source of lignocellulosic biomass-degrading enzymes.</title>
        <authorList>
            <person name="Fujii T."/>
            <person name="Koike H."/>
            <person name="Sawayama S."/>
            <person name="Yano S."/>
            <person name="Inoue H."/>
        </authorList>
    </citation>
    <scope>NUCLEOTIDE SEQUENCE [LARGE SCALE GENOMIC DNA]</scope>
    <source>
        <strain evidence="10">Y-94</strain>
    </source>
</reference>
<dbReference type="EMBL" id="DF933837">
    <property type="protein sequence ID" value="GAM41145.1"/>
    <property type="molecule type" value="Genomic_DNA"/>
</dbReference>